<evidence type="ECO:0000256" key="2">
    <source>
        <dbReference type="ARBA" id="ARBA00022729"/>
    </source>
</evidence>
<protein>
    <recommendedName>
        <fullName evidence="5">VacJ lipoprotein</fullName>
    </recommendedName>
</protein>
<keyword evidence="2" id="KW-0732">Signal</keyword>
<dbReference type="GO" id="GO:0120010">
    <property type="term" value="P:intermembrane phospholipid transfer"/>
    <property type="evidence" value="ECO:0007669"/>
    <property type="project" value="TreeGrafter"/>
</dbReference>
<gene>
    <name evidence="3" type="ORF">RZ57_02650</name>
</gene>
<name>A0AAC8ZAQ1_HAEDC</name>
<dbReference type="EMBL" id="CP011219">
    <property type="protein sequence ID" value="AKO32110.1"/>
    <property type="molecule type" value="Genomic_DNA"/>
</dbReference>
<dbReference type="OMA" id="CRIAAHG"/>
<organism evidence="3 4">
    <name type="scientific">Haemophilus ducreyi</name>
    <dbReference type="NCBI Taxonomy" id="730"/>
    <lineage>
        <taxon>Bacteria</taxon>
        <taxon>Pseudomonadati</taxon>
        <taxon>Pseudomonadota</taxon>
        <taxon>Gammaproteobacteria</taxon>
        <taxon>Pasteurellales</taxon>
        <taxon>Pasteurellaceae</taxon>
        <taxon>Haemophilus</taxon>
    </lineage>
</organism>
<accession>A0AAC8ZAQ1</accession>
<dbReference type="PANTHER" id="PTHR30035">
    <property type="entry name" value="LIPOPROTEIN VACJ-RELATED"/>
    <property type="match status" value="1"/>
</dbReference>
<dbReference type="PROSITE" id="PS51257">
    <property type="entry name" value="PROKAR_LIPOPROTEIN"/>
    <property type="match status" value="1"/>
</dbReference>
<dbReference type="PRINTS" id="PR01805">
    <property type="entry name" value="VACJLIPOPROT"/>
</dbReference>
<dbReference type="Proteomes" id="UP000060132">
    <property type="component" value="Chromosome"/>
</dbReference>
<dbReference type="PANTHER" id="PTHR30035:SF3">
    <property type="entry name" value="INTERMEMBRANE PHOSPHOLIPID TRANSPORT SYSTEM LIPOPROTEIN MLAA"/>
    <property type="match status" value="1"/>
</dbReference>
<evidence type="ECO:0000256" key="1">
    <source>
        <dbReference type="ARBA" id="ARBA00010634"/>
    </source>
</evidence>
<dbReference type="GO" id="GO:0016020">
    <property type="term" value="C:membrane"/>
    <property type="evidence" value="ECO:0007669"/>
    <property type="project" value="InterPro"/>
</dbReference>
<sequence>MNLKPLCLGTGALMLTACASNINPSNGEGRDPLENFNRAMWKINYEVIDPHIFKPVAKGWRDYVPAPIKRSLVNIANNLDEPASFVNRLIEGDGQKAMRHFTRFWINSTFGLAGLIDWASQIKELKLENGNREFGDTLGHYGVPAGSYIMAPGYGPITPRQAVGKVVDSVYPMLSMLATPWMLTKFFVQSIDTRAQFINQEALLTNSADPYISFREAYFQNLRFKVKDGDVSDIQEQLSQEELDQID</sequence>
<reference evidence="3 4" key="1">
    <citation type="journal article" date="2015" name="PLoS Negl. Trop. Dis.">
        <title>Haemophilus ducreyi Cutaneous Ulcer Strains Are Nearly Identical to Class I Genital Ulcer Strains.</title>
        <authorList>
            <person name="Gangaiah D."/>
            <person name="Webb K.M."/>
            <person name="Humphreys T.L."/>
            <person name="Fortney K.R."/>
            <person name="Toh E."/>
            <person name="Tai A."/>
            <person name="Katz S.S."/>
            <person name="Pillay A."/>
            <person name="Chen C.Y."/>
            <person name="Roberts S.A."/>
            <person name="Munson R.S.Jr."/>
            <person name="Spinola S.M."/>
        </authorList>
    </citation>
    <scope>NUCLEOTIDE SEQUENCE [LARGE SCALE GENOMIC DNA]</scope>
    <source>
        <strain evidence="4">CLU2</strain>
    </source>
</reference>
<dbReference type="RefSeq" id="WP_010944649.1">
    <property type="nucleotide sequence ID" value="NZ_CP011218.1"/>
</dbReference>
<evidence type="ECO:0000313" key="4">
    <source>
        <dbReference type="Proteomes" id="UP000060132"/>
    </source>
</evidence>
<proteinExistence type="inferred from homology"/>
<dbReference type="Pfam" id="PF04333">
    <property type="entry name" value="MlaA"/>
    <property type="match status" value="1"/>
</dbReference>
<evidence type="ECO:0008006" key="5">
    <source>
        <dbReference type="Google" id="ProtNLM"/>
    </source>
</evidence>
<dbReference type="AlphaFoldDB" id="A0AAC8ZAQ1"/>
<comment type="similarity">
    <text evidence="1">Belongs to the MlaA family.</text>
</comment>
<dbReference type="InterPro" id="IPR007428">
    <property type="entry name" value="MlaA"/>
</dbReference>
<evidence type="ECO:0000313" key="3">
    <source>
        <dbReference type="EMBL" id="AKO32110.1"/>
    </source>
</evidence>